<dbReference type="InterPro" id="IPR001537">
    <property type="entry name" value="SpoU_MeTrfase"/>
</dbReference>
<dbReference type="InterPro" id="IPR013123">
    <property type="entry name" value="SpoU_subst-bd"/>
</dbReference>
<evidence type="ECO:0000256" key="1">
    <source>
        <dbReference type="ARBA" id="ARBA00007228"/>
    </source>
</evidence>
<dbReference type="eggNOG" id="COG0566">
    <property type="taxonomic scope" value="Bacteria"/>
</dbReference>
<dbReference type="GO" id="GO:0003723">
    <property type="term" value="F:RNA binding"/>
    <property type="evidence" value="ECO:0007669"/>
    <property type="project" value="InterPro"/>
</dbReference>
<dbReference type="CDD" id="cd18095">
    <property type="entry name" value="SpoU-like_rRNA-MTase"/>
    <property type="match status" value="1"/>
</dbReference>
<protein>
    <submittedName>
        <fullName evidence="5">RNA methyltransferase, TrmH family</fullName>
    </submittedName>
</protein>
<dbReference type="SMART" id="SM00967">
    <property type="entry name" value="SpoU_sub_bind"/>
    <property type="match status" value="1"/>
</dbReference>
<dbReference type="EMBL" id="AGCJ01000058">
    <property type="protein sequence ID" value="EHM39914.1"/>
    <property type="molecule type" value="Genomic_DNA"/>
</dbReference>
<keyword evidence="6" id="KW-1185">Reference proteome</keyword>
<evidence type="ECO:0000313" key="5">
    <source>
        <dbReference type="EMBL" id="EHM39914.1"/>
    </source>
</evidence>
<accession>G9YIA4</accession>
<dbReference type="PATRIC" id="fig|861450.3.peg.1287"/>
<dbReference type="AlphaFoldDB" id="G9YIA4"/>
<dbReference type="HOGENOM" id="CLU_021322_3_2_9"/>
<dbReference type="Pfam" id="PF00588">
    <property type="entry name" value="SpoU_methylase"/>
    <property type="match status" value="1"/>
</dbReference>
<reference evidence="5 6" key="1">
    <citation type="submission" date="2011-08" db="EMBL/GenBank/DDBJ databases">
        <authorList>
            <person name="Weinstock G."/>
            <person name="Sodergren E."/>
            <person name="Clifton S."/>
            <person name="Fulton L."/>
            <person name="Fulton B."/>
            <person name="Courtney L."/>
            <person name="Fronick C."/>
            <person name="Harrison M."/>
            <person name="Strong C."/>
            <person name="Farmer C."/>
            <person name="Delahaunty K."/>
            <person name="Markovic C."/>
            <person name="Hall O."/>
            <person name="Minx P."/>
            <person name="Tomlinson C."/>
            <person name="Mitreva M."/>
            <person name="Hou S."/>
            <person name="Chen J."/>
            <person name="Wollam A."/>
            <person name="Pepin K.H."/>
            <person name="Johnson M."/>
            <person name="Bhonagiri V."/>
            <person name="Zhang X."/>
            <person name="Suruliraj S."/>
            <person name="Warren W."/>
            <person name="Chinwalla A."/>
            <person name="Mardis E.R."/>
            <person name="Wilson R.K."/>
        </authorList>
    </citation>
    <scope>NUCLEOTIDE SEQUENCE [LARGE SCALE GENOMIC DNA]</scope>
    <source>
        <strain evidence="5 6">F0357</strain>
    </source>
</reference>
<dbReference type="Gene3D" id="3.30.1330.30">
    <property type="match status" value="1"/>
</dbReference>
<dbReference type="GO" id="GO:0032259">
    <property type="term" value="P:methylation"/>
    <property type="evidence" value="ECO:0007669"/>
    <property type="project" value="UniProtKB-KW"/>
</dbReference>
<organism evidence="5 6">
    <name type="scientific">Anaeroglobus geminatus F0357</name>
    <dbReference type="NCBI Taxonomy" id="861450"/>
    <lineage>
        <taxon>Bacteria</taxon>
        <taxon>Bacillati</taxon>
        <taxon>Bacillota</taxon>
        <taxon>Negativicutes</taxon>
        <taxon>Veillonellales</taxon>
        <taxon>Veillonellaceae</taxon>
        <taxon>Anaeroglobus</taxon>
    </lineage>
</organism>
<dbReference type="Proteomes" id="UP000005481">
    <property type="component" value="Unassembled WGS sequence"/>
</dbReference>
<dbReference type="PANTHER" id="PTHR43191:SF2">
    <property type="entry name" value="RRNA METHYLTRANSFERASE 3, MITOCHONDRIAL"/>
    <property type="match status" value="1"/>
</dbReference>
<comment type="similarity">
    <text evidence="1">Belongs to the class IV-like SAM-binding methyltransferase superfamily. RNA methyltransferase TrmH family.</text>
</comment>
<dbReference type="PANTHER" id="PTHR43191">
    <property type="entry name" value="RRNA METHYLTRANSFERASE 3"/>
    <property type="match status" value="1"/>
</dbReference>
<dbReference type="RefSeq" id="WP_006790364.1">
    <property type="nucleotide sequence ID" value="NZ_JH417599.1"/>
</dbReference>
<gene>
    <name evidence="5" type="ORF">HMPREF0080_01394</name>
</gene>
<dbReference type="GO" id="GO:0008173">
    <property type="term" value="F:RNA methyltransferase activity"/>
    <property type="evidence" value="ECO:0007669"/>
    <property type="project" value="InterPro"/>
</dbReference>
<dbReference type="InterPro" id="IPR029026">
    <property type="entry name" value="tRNA_m1G_MTases_N"/>
</dbReference>
<dbReference type="InterPro" id="IPR029028">
    <property type="entry name" value="Alpha/beta_knot_MTases"/>
</dbReference>
<feature type="domain" description="RNA 2-O ribose methyltransferase substrate binding" evidence="4">
    <location>
        <begin position="31"/>
        <end position="107"/>
    </location>
</feature>
<keyword evidence="3 5" id="KW-0808">Transferase</keyword>
<dbReference type="InterPro" id="IPR053888">
    <property type="entry name" value="MRM3-like_sub_bind"/>
</dbReference>
<dbReference type="OrthoDB" id="9794400at2"/>
<dbReference type="STRING" id="861450.HMPREF0080_01394"/>
<evidence type="ECO:0000256" key="3">
    <source>
        <dbReference type="ARBA" id="ARBA00022679"/>
    </source>
</evidence>
<dbReference type="GO" id="GO:0006396">
    <property type="term" value="P:RNA processing"/>
    <property type="evidence" value="ECO:0007669"/>
    <property type="project" value="InterPro"/>
</dbReference>
<name>G9YIA4_9FIRM</name>
<dbReference type="GO" id="GO:0005737">
    <property type="term" value="C:cytoplasm"/>
    <property type="evidence" value="ECO:0007669"/>
    <property type="project" value="UniProtKB-ARBA"/>
</dbReference>
<dbReference type="SUPFAM" id="SSF75217">
    <property type="entry name" value="alpha/beta knot"/>
    <property type="match status" value="1"/>
</dbReference>
<dbReference type="Pfam" id="PF22435">
    <property type="entry name" value="MRM3-like_sub_bind"/>
    <property type="match status" value="1"/>
</dbReference>
<dbReference type="InterPro" id="IPR029064">
    <property type="entry name" value="Ribosomal_eL30-like_sf"/>
</dbReference>
<comment type="caution">
    <text evidence="5">The sequence shown here is derived from an EMBL/GenBank/DDBJ whole genome shotgun (WGS) entry which is preliminary data.</text>
</comment>
<dbReference type="SUPFAM" id="SSF55315">
    <property type="entry name" value="L30e-like"/>
    <property type="match status" value="1"/>
</dbReference>
<evidence type="ECO:0000313" key="6">
    <source>
        <dbReference type="Proteomes" id="UP000005481"/>
    </source>
</evidence>
<keyword evidence="2 5" id="KW-0489">Methyltransferase</keyword>
<sequence length="269" mass="29346">MKKITSRDNQWVKLAVSLKQKKYRYERHRLLAEGFRLVGDAVDNGVTDGVCLVTETVAARPEFDALRIRAERAGWDVYAVTDSVYEKIRDTRSPQGIAAVLPFFEYTLDTLPPVRHEQAVLYLEGVQDPGNLGTVIRTAAAANAGAVLLSTDCVDFYNGKTVRSAMGAVFKVPVVQQVKTADLLRYCDSTGRRLIAAVPGAETSYTQTDWTRPAVVAFGNEGAGLTADFTARCGETLTIPMKAGTESLNLAISVGIVLYKAWECAGFKE</sequence>
<proteinExistence type="inferred from homology"/>
<evidence type="ECO:0000256" key="2">
    <source>
        <dbReference type="ARBA" id="ARBA00022603"/>
    </source>
</evidence>
<evidence type="ECO:0000259" key="4">
    <source>
        <dbReference type="SMART" id="SM00967"/>
    </source>
</evidence>
<dbReference type="InterPro" id="IPR051259">
    <property type="entry name" value="rRNA_Methyltransferase"/>
</dbReference>
<dbReference type="Gene3D" id="3.40.1280.10">
    <property type="match status" value="1"/>
</dbReference>